<name>A0A1D2JIA8_PARBR</name>
<gene>
    <name evidence="2" type="ORF">ACO22_02599</name>
</gene>
<dbReference type="VEuPathDB" id="FungiDB:PABG_01730"/>
<feature type="region of interest" description="Disordered" evidence="1">
    <location>
        <begin position="32"/>
        <end position="82"/>
    </location>
</feature>
<dbReference type="AlphaFoldDB" id="A0A1D2JIA8"/>
<dbReference type="VEuPathDB" id="FungiDB:PADG_11645"/>
<reference evidence="2 3" key="1">
    <citation type="submission" date="2016-06" db="EMBL/GenBank/DDBJ databases">
        <authorList>
            <person name="Kjaerup R.B."/>
            <person name="Dalgaard T.S."/>
            <person name="Juul-Madsen H.R."/>
        </authorList>
    </citation>
    <scope>NUCLEOTIDE SEQUENCE [LARGE SCALE GENOMIC DNA]</scope>
    <source>
        <strain evidence="2 3">Pb300</strain>
    </source>
</reference>
<comment type="caution">
    <text evidence="2">The sequence shown here is derived from an EMBL/GenBank/DDBJ whole genome shotgun (WGS) entry which is preliminary data.</text>
</comment>
<evidence type="ECO:0000313" key="2">
    <source>
        <dbReference type="EMBL" id="ODH37689.1"/>
    </source>
</evidence>
<proteinExistence type="predicted"/>
<organism evidence="2 3">
    <name type="scientific">Paracoccidioides brasiliensis</name>
    <dbReference type="NCBI Taxonomy" id="121759"/>
    <lineage>
        <taxon>Eukaryota</taxon>
        <taxon>Fungi</taxon>
        <taxon>Dikarya</taxon>
        <taxon>Ascomycota</taxon>
        <taxon>Pezizomycotina</taxon>
        <taxon>Eurotiomycetes</taxon>
        <taxon>Eurotiomycetidae</taxon>
        <taxon>Onygenales</taxon>
        <taxon>Ajellomycetaceae</taxon>
        <taxon>Paracoccidioides</taxon>
    </lineage>
</organism>
<feature type="compositionally biased region" description="Basic residues" evidence="1">
    <location>
        <begin position="32"/>
        <end position="45"/>
    </location>
</feature>
<accession>A0A1D2JIA8</accession>
<evidence type="ECO:0000256" key="1">
    <source>
        <dbReference type="SAM" id="MobiDB-lite"/>
    </source>
</evidence>
<dbReference type="EMBL" id="LZYO01000083">
    <property type="protein sequence ID" value="ODH37689.1"/>
    <property type="molecule type" value="Genomic_DNA"/>
</dbReference>
<dbReference type="Proteomes" id="UP000242814">
    <property type="component" value="Unassembled WGS sequence"/>
</dbReference>
<feature type="compositionally biased region" description="Polar residues" evidence="1">
    <location>
        <begin position="55"/>
        <end position="68"/>
    </location>
</feature>
<sequence length="167" mass="18656">MASPASPPWTPCTDLPKVAELSATSQSKLRHRMSLLQYRRRRGKGAKYGAKSASESLSEQLRSTSLSDGPSKKRVKSEDNALLSTTISPNEISFNERRNNNGFPDLPFEPVFRAGILILITSPEGQVSLGMCDGEGSASWIIKRRLRPSRKLKEEPNQKYEKKRLEP</sequence>
<protein>
    <submittedName>
        <fullName evidence="2">Uncharacterized protein</fullName>
    </submittedName>
</protein>
<evidence type="ECO:0000313" key="3">
    <source>
        <dbReference type="Proteomes" id="UP000242814"/>
    </source>
</evidence>